<dbReference type="SUPFAM" id="SSF47823">
    <property type="entry name" value="lambda integrase-like, N-terminal domain"/>
    <property type="match status" value="1"/>
</dbReference>
<feature type="compositionally biased region" description="Basic residues" evidence="3">
    <location>
        <begin position="36"/>
        <end position="47"/>
    </location>
</feature>
<organism evidence="5 6">
    <name type="scientific">Cymbomonas tetramitiformis</name>
    <dbReference type="NCBI Taxonomy" id="36881"/>
    <lineage>
        <taxon>Eukaryota</taxon>
        <taxon>Viridiplantae</taxon>
        <taxon>Chlorophyta</taxon>
        <taxon>Pyramimonadophyceae</taxon>
        <taxon>Pyramimonadales</taxon>
        <taxon>Pyramimonadaceae</taxon>
        <taxon>Cymbomonas</taxon>
    </lineage>
</organism>
<evidence type="ECO:0000256" key="3">
    <source>
        <dbReference type="SAM" id="MobiDB-lite"/>
    </source>
</evidence>
<protein>
    <recommendedName>
        <fullName evidence="4">Core-binding (CB) domain-containing protein</fullName>
    </recommendedName>
</protein>
<dbReference type="CDD" id="cd09275">
    <property type="entry name" value="RNase_HI_RT_DIRS1"/>
    <property type="match status" value="1"/>
</dbReference>
<feature type="domain" description="Core-binding (CB)" evidence="4">
    <location>
        <begin position="1000"/>
        <end position="1081"/>
    </location>
</feature>
<name>A0AAE0LDN7_9CHLO</name>
<dbReference type="InterPro" id="IPR044068">
    <property type="entry name" value="CB"/>
</dbReference>
<dbReference type="Gene3D" id="1.10.443.10">
    <property type="entry name" value="Intergrase catalytic core"/>
    <property type="match status" value="1"/>
</dbReference>
<dbReference type="SUPFAM" id="SSF56672">
    <property type="entry name" value="DNA/RNA polymerases"/>
    <property type="match status" value="1"/>
</dbReference>
<keyword evidence="6" id="KW-1185">Reference proteome</keyword>
<feature type="region of interest" description="Disordered" evidence="3">
    <location>
        <begin position="1"/>
        <end position="226"/>
    </location>
</feature>
<dbReference type="InterPro" id="IPR052055">
    <property type="entry name" value="Hepadnavirus_pol/RT"/>
</dbReference>
<accession>A0AAE0LDN7</accession>
<feature type="region of interest" description="Disordered" evidence="3">
    <location>
        <begin position="953"/>
        <end position="972"/>
    </location>
</feature>
<evidence type="ECO:0000259" key="4">
    <source>
        <dbReference type="PROSITE" id="PS51900"/>
    </source>
</evidence>
<dbReference type="GO" id="GO:0015074">
    <property type="term" value="P:DNA integration"/>
    <property type="evidence" value="ECO:0007669"/>
    <property type="project" value="InterPro"/>
</dbReference>
<dbReference type="SUPFAM" id="SSF56349">
    <property type="entry name" value="DNA breaking-rejoining enzymes"/>
    <property type="match status" value="1"/>
</dbReference>
<comment type="caution">
    <text evidence="5">The sequence shown here is derived from an EMBL/GenBank/DDBJ whole genome shotgun (WGS) entry which is preliminary data.</text>
</comment>
<proteinExistence type="predicted"/>
<dbReference type="Proteomes" id="UP001190700">
    <property type="component" value="Unassembled WGS sequence"/>
</dbReference>
<evidence type="ECO:0000256" key="1">
    <source>
        <dbReference type="ARBA" id="ARBA00023125"/>
    </source>
</evidence>
<dbReference type="Gene3D" id="1.10.150.130">
    <property type="match status" value="1"/>
</dbReference>
<dbReference type="Gene3D" id="3.30.70.270">
    <property type="match status" value="1"/>
</dbReference>
<dbReference type="InterPro" id="IPR013762">
    <property type="entry name" value="Integrase-like_cat_sf"/>
</dbReference>
<reference evidence="5 6" key="1">
    <citation type="journal article" date="2015" name="Genome Biol. Evol.">
        <title>Comparative Genomics of a Bacterivorous Green Alga Reveals Evolutionary Causalities and Consequences of Phago-Mixotrophic Mode of Nutrition.</title>
        <authorList>
            <person name="Burns J.A."/>
            <person name="Paasch A."/>
            <person name="Narechania A."/>
            <person name="Kim E."/>
        </authorList>
    </citation>
    <scope>NUCLEOTIDE SEQUENCE [LARGE SCALE GENOMIC DNA]</scope>
    <source>
        <strain evidence="5 6">PLY_AMNH</strain>
    </source>
</reference>
<dbReference type="GO" id="GO:0003677">
    <property type="term" value="F:DNA binding"/>
    <property type="evidence" value="ECO:0007669"/>
    <property type="project" value="UniProtKB-KW"/>
</dbReference>
<feature type="region of interest" description="Disordered" evidence="3">
    <location>
        <begin position="247"/>
        <end position="373"/>
    </location>
</feature>
<sequence>MCRRQPLGSAQAEGGCAGASRWEARRRRADVQAPAARKRAGGGRMCRRQPLGSAQAEGGFAGASRWEARRRRADVQAPAAGKRAGGGRMCRRQPLGSAQAEGGCAGASRGEARRRRADVQAPAAGKRAGGGRMCRRQPLGSAQAEGGCAGASRWEARRRRADVQAPAAGKRAGGGRMCRRQPLGSAQAEGGCAGASRWEARRRRADVQAPAAGKRAGGGRMCRRRPLGSAQAEGGCAGASRWEARRRRADVQAPAAGKRAGGGRMRRADVQAPAAGKRAGGGRMCRRQPLGSAQAEGGCAGASRWEARRRRADVQAPAAGKRAGGGRMCRRQPLGSAQAEGGCAGASHSEARRRRADLQAPAAGKRAGGGRMCRRQPLGSAQAEGGCAGMQFDLQGDLLQCSAMPFGWSDAPRVFCKFVRVMVEALRSPQAAEDRREIKRLRDGSAVRQRWSVRRRTGGAGGDANRHSGMRVLPYMDDFLVLVDSQREGFLRREKVQLVLHRLGLRRNEKKGQWEPTQVVEHLGLEVDLKLGQFRVTERRVHKIHTKAKEILCDAARNRRWILARRLASFTGLCQSVYLAVPAARLYLRELYFVLAEKRSWGAKVKISRSARGDLEWWSRLPVMSRWNGRKIWRSPTRAKVHTDSSMTAWGGVLNLKFPARGFWPDEMRCWHITHLELEAVYKTVQAFLQELEGKVVRLYCDNQAVVAMLSHFTSRNPDLMRRMRRLWLLLDLHGIELQARYIRSEANVWADNLSRCEDLDDWRLNRDWFVWANKQWGPYTVDRFASEISAQLPRYYAAWKDPKCEGVDSLTYDWRGENNWVNPPWALLDEVAHKLREEGAAATVVAPYWPGQSWFRELEALATEVVIMPRRRDLFTPSRLGGSELLGPSKWDAVMFFIEARPIEVFWKDDDCFYPGVVNEFNEDGKAHVLYDDGDEETLDLSEENFKIINSTDETTDADGENTERSSGGNYEEYKRGGVVQNFLTRSLCERWRGELGPSRLTELAVSMQRKALLDTTKDNYGPKARRFILFCERDQRPWLPASEATVLLYIASLLEDGNIQSASLQPYLSAINNYHEDLGFSGPAKGRSVTRAVKGMATIQAELAVQEENIETQRTWLPAAHVRRVHEAALKLTPRSPEELQLLRAFTYVVVAFVTFGRPDTGTSLSRQHVHCGDDEFSVVLLKEKGRRHHRVKRRLTIPWKGVALLKELIEHWEFQRDTAWNSSEKTQPDAYWLLPEDPKNVKASVANDWIGLALSELDCRPPEGGHFSAHSTRKGATTCARAVGVTMEKVCFLGGWSQFSSAVQHYIDPTALRDADMDYYFAWLTWSQ</sequence>
<dbReference type="PANTHER" id="PTHR33050:SF7">
    <property type="entry name" value="RIBONUCLEASE H"/>
    <property type="match status" value="1"/>
</dbReference>
<dbReference type="InterPro" id="IPR011010">
    <property type="entry name" value="DNA_brk_join_enz"/>
</dbReference>
<keyword evidence="1" id="KW-0238">DNA-binding</keyword>
<evidence type="ECO:0000313" key="5">
    <source>
        <dbReference type="EMBL" id="KAK3281433.1"/>
    </source>
</evidence>
<dbReference type="GO" id="GO:0006310">
    <property type="term" value="P:DNA recombination"/>
    <property type="evidence" value="ECO:0007669"/>
    <property type="project" value="UniProtKB-KW"/>
</dbReference>
<dbReference type="InterPro" id="IPR043128">
    <property type="entry name" value="Rev_trsase/Diguanyl_cyclase"/>
</dbReference>
<gene>
    <name evidence="5" type="ORF">CYMTET_10783</name>
</gene>
<dbReference type="Gene3D" id="2.30.30.140">
    <property type="match status" value="1"/>
</dbReference>
<keyword evidence="2" id="KW-0233">DNA recombination</keyword>
<dbReference type="PROSITE" id="PS51900">
    <property type="entry name" value="CB"/>
    <property type="match status" value="1"/>
</dbReference>
<feature type="compositionally biased region" description="Low complexity" evidence="3">
    <location>
        <begin position="100"/>
        <end position="109"/>
    </location>
</feature>
<dbReference type="PANTHER" id="PTHR33050">
    <property type="entry name" value="REVERSE TRANSCRIPTASE DOMAIN-CONTAINING PROTEIN"/>
    <property type="match status" value="1"/>
</dbReference>
<evidence type="ECO:0000256" key="2">
    <source>
        <dbReference type="ARBA" id="ARBA00023172"/>
    </source>
</evidence>
<evidence type="ECO:0000313" key="6">
    <source>
        <dbReference type="Proteomes" id="UP001190700"/>
    </source>
</evidence>
<dbReference type="CDD" id="cd20404">
    <property type="entry name" value="Tudor_Agenet_AtEML-like"/>
    <property type="match status" value="1"/>
</dbReference>
<dbReference type="EMBL" id="LGRX02003848">
    <property type="protein sequence ID" value="KAK3281433.1"/>
    <property type="molecule type" value="Genomic_DNA"/>
</dbReference>
<dbReference type="InterPro" id="IPR043502">
    <property type="entry name" value="DNA/RNA_pol_sf"/>
</dbReference>
<dbReference type="InterPro" id="IPR010998">
    <property type="entry name" value="Integrase_recombinase_N"/>
</dbReference>